<dbReference type="Gene3D" id="3.40.50.150">
    <property type="entry name" value="Vaccinia Virus protein VP39"/>
    <property type="match status" value="1"/>
</dbReference>
<gene>
    <name evidence="2" type="primary">tehB</name>
    <name evidence="2" type="ORF">NCTC11661_00929</name>
</gene>
<keyword evidence="2" id="KW-0489">Methyltransferase</keyword>
<proteinExistence type="predicted"/>
<sequence>MAWYAKWFDTPYYHLLYSNRDFKEAEHFLDLLTEFLQLPEKSSIIDLACGKGRHSLYLNRLGYDVIGLDLSENSILHNKKYENDSLKFEVHDMRMPMAYQNINAVFNLFTSFGYFDDAQDDHKVFRSVSEVLQPNGIFVLDFLNADFVRSNLIASEIIRRERMDFHIERRIENAFIIKDIFFRDQGEDFHFFEKVKLHTMQEIEQLAQQYGLHLRAKFGDYQLNEFHPETSPRTIMVFIKNEMKG</sequence>
<evidence type="ECO:0000313" key="2">
    <source>
        <dbReference type="EMBL" id="SSZ55547.1"/>
    </source>
</evidence>
<evidence type="ECO:0000259" key="1">
    <source>
        <dbReference type="Pfam" id="PF13847"/>
    </source>
</evidence>
<dbReference type="GO" id="GO:0008168">
    <property type="term" value="F:methyltransferase activity"/>
    <property type="evidence" value="ECO:0007669"/>
    <property type="project" value="UniProtKB-KW"/>
</dbReference>
<dbReference type="CDD" id="cd02440">
    <property type="entry name" value="AdoMet_MTases"/>
    <property type="match status" value="1"/>
</dbReference>
<dbReference type="AlphaFoldDB" id="A0A376C051"/>
<evidence type="ECO:0000313" key="3">
    <source>
        <dbReference type="Proteomes" id="UP000255515"/>
    </source>
</evidence>
<dbReference type="SUPFAM" id="SSF53335">
    <property type="entry name" value="S-adenosyl-L-methionine-dependent methyltransferases"/>
    <property type="match status" value="1"/>
</dbReference>
<keyword evidence="2" id="KW-0808">Transferase</keyword>
<reference evidence="2 3" key="1">
    <citation type="submission" date="2018-06" db="EMBL/GenBank/DDBJ databases">
        <authorList>
            <consortium name="Pathogen Informatics"/>
            <person name="Doyle S."/>
        </authorList>
    </citation>
    <scope>NUCLEOTIDE SEQUENCE [LARGE SCALE GENOMIC DNA]</scope>
    <source>
        <strain evidence="2 3">NCTC11661</strain>
    </source>
</reference>
<dbReference type="PANTHER" id="PTHR43861">
    <property type="entry name" value="TRANS-ACONITATE 2-METHYLTRANSFERASE-RELATED"/>
    <property type="match status" value="1"/>
</dbReference>
<name>A0A376C051_9FLAO</name>
<dbReference type="Pfam" id="PF13847">
    <property type="entry name" value="Methyltransf_31"/>
    <property type="match status" value="1"/>
</dbReference>
<dbReference type="InterPro" id="IPR029063">
    <property type="entry name" value="SAM-dependent_MTases_sf"/>
</dbReference>
<dbReference type="RefSeq" id="WP_002689218.1">
    <property type="nucleotide sequence ID" value="NZ_JAXFPJ010000030.1"/>
</dbReference>
<dbReference type="Proteomes" id="UP000255515">
    <property type="component" value="Unassembled WGS sequence"/>
</dbReference>
<dbReference type="EMBL" id="UFTJ01000002">
    <property type="protein sequence ID" value="SSZ55547.1"/>
    <property type="molecule type" value="Genomic_DNA"/>
</dbReference>
<dbReference type="EC" id="2.1.1.-" evidence="2"/>
<dbReference type="InterPro" id="IPR025714">
    <property type="entry name" value="Methyltranfer_dom"/>
</dbReference>
<feature type="domain" description="Methyltransferase" evidence="1">
    <location>
        <begin position="41"/>
        <end position="144"/>
    </location>
</feature>
<dbReference type="Gene3D" id="2.20.25.110">
    <property type="entry name" value="S-adenosyl-L-methionine-dependent methyltransferases"/>
    <property type="match status" value="1"/>
</dbReference>
<dbReference type="GO" id="GO:0032259">
    <property type="term" value="P:methylation"/>
    <property type="evidence" value="ECO:0007669"/>
    <property type="project" value="UniProtKB-KW"/>
</dbReference>
<protein>
    <submittedName>
        <fullName evidence="2">Tellurite resistance protein TehB homolog</fullName>
        <ecNumber evidence="2">2.1.1.-</ecNumber>
    </submittedName>
</protein>
<accession>A0A376C051</accession>
<organism evidence="2 3">
    <name type="scientific">Bergeyella zoohelcum</name>
    <dbReference type="NCBI Taxonomy" id="1015"/>
    <lineage>
        <taxon>Bacteria</taxon>
        <taxon>Pseudomonadati</taxon>
        <taxon>Bacteroidota</taxon>
        <taxon>Flavobacteriia</taxon>
        <taxon>Flavobacteriales</taxon>
        <taxon>Weeksellaceae</taxon>
        <taxon>Bergeyella</taxon>
    </lineage>
</organism>